<dbReference type="Pfam" id="PF07534">
    <property type="entry name" value="TLD"/>
    <property type="match status" value="1"/>
</dbReference>
<evidence type="ECO:0000256" key="1">
    <source>
        <dbReference type="ARBA" id="ARBA00004173"/>
    </source>
</evidence>
<evidence type="ECO:0000256" key="4">
    <source>
        <dbReference type="ARBA" id="ARBA00040604"/>
    </source>
</evidence>
<evidence type="ECO:0000313" key="6">
    <source>
        <dbReference type="EMBL" id="KAG7369268.1"/>
    </source>
</evidence>
<protein>
    <recommendedName>
        <fullName evidence="4">Oxidation resistance protein 1</fullName>
    </recommendedName>
</protein>
<feature type="domain" description="TLDc" evidence="5">
    <location>
        <begin position="381"/>
        <end position="565"/>
    </location>
</feature>
<dbReference type="PROSITE" id="PS51886">
    <property type="entry name" value="TLDC"/>
    <property type="match status" value="1"/>
</dbReference>
<evidence type="ECO:0000256" key="2">
    <source>
        <dbReference type="ARBA" id="ARBA00009540"/>
    </source>
</evidence>
<dbReference type="PANTHER" id="PTHR23354:SF62">
    <property type="entry name" value="MUSTARD, ISOFORM V"/>
    <property type="match status" value="1"/>
</dbReference>
<evidence type="ECO:0000256" key="3">
    <source>
        <dbReference type="ARBA" id="ARBA00023128"/>
    </source>
</evidence>
<reference evidence="6" key="2">
    <citation type="submission" date="2021-04" db="EMBL/GenBank/DDBJ databases">
        <authorList>
            <person name="Podell S."/>
        </authorList>
    </citation>
    <scope>NUCLEOTIDE SEQUENCE</scope>
    <source>
        <strain evidence="6">Hildebrandi</strain>
    </source>
</reference>
<name>A0A9K3Q347_9STRA</name>
<gene>
    <name evidence="6" type="ORF">IV203_032011</name>
</gene>
<accession>A0A9K3Q347</accession>
<comment type="caution">
    <text evidence="6">The sequence shown here is derived from an EMBL/GenBank/DDBJ whole genome shotgun (WGS) entry which is preliminary data.</text>
</comment>
<dbReference type="AlphaFoldDB" id="A0A9K3Q347"/>
<dbReference type="GO" id="GO:0005739">
    <property type="term" value="C:mitochondrion"/>
    <property type="evidence" value="ECO:0007669"/>
    <property type="project" value="UniProtKB-SubCell"/>
</dbReference>
<dbReference type="Proteomes" id="UP000693970">
    <property type="component" value="Unassembled WGS sequence"/>
</dbReference>
<evidence type="ECO:0000313" key="7">
    <source>
        <dbReference type="Proteomes" id="UP000693970"/>
    </source>
</evidence>
<proteinExistence type="inferred from homology"/>
<comment type="subcellular location">
    <subcellularLocation>
        <location evidence="1">Mitochondrion</location>
    </subcellularLocation>
</comment>
<sequence>MGISSSTASGSRTSQLQNDIKYLGDRFPFGDEELLLVYRAYQRLAVADDAMLSNNEQTLGPEEEKNPQQPVPRRLSFLTDIAVLTLENQSKLKKKHSPTSSNTSVTVENLDSQIEERNILLEVVEQKILPPNFGNTLYRKCFLRSNDTSMYDRDSEAVEKIPVDDYTRMARLEKFFEGLSDGTRRGSKASLLCLIRCCMPCQPSFNQNEIKTEIPSDFVASNFDYKSSQGTGIGAATSYIQPLEFVSLGYRIALAAAFLKATTTPKTSTTEDDDDQVDVSKFIPPMEDSEIAAGLQALANSLAEVALKRQQRSYRRATPYTQSDLHDQLVDEEDVLDWAEQVGPMFGSILPTFLHLIFFPNKPTPPSRTSFDYPQISQESSVFSNGSSPLLFSFGCMSSALGGEYFRLYTSTSDGLSFNRLQNALLGYGGPTLLVIQSGTSTFGAFTASPWKESKDFYGNHDCFLYRLCPGTIAVYRPTGQSNNFMYCNSFARSRGYDQQAHGIGFGGTVDQPRLFLAESFDECRAARDDLTFEKGSLLGASYDGLGGGNSATFEIDNLEVWAVGGTEVVQESLQARTLSRDIRSAAIQKARKVDKAAFLDDFKTGLIESKAFAHRQQIQGREGACIDEEQAKYHYEK</sequence>
<dbReference type="InterPro" id="IPR006571">
    <property type="entry name" value="TLDc_dom"/>
</dbReference>
<keyword evidence="3" id="KW-0496">Mitochondrion</keyword>
<comment type="similarity">
    <text evidence="2">Belongs to the OXR1 family.</text>
</comment>
<dbReference type="EMBL" id="JAGRRH010000006">
    <property type="protein sequence ID" value="KAG7369268.1"/>
    <property type="molecule type" value="Genomic_DNA"/>
</dbReference>
<dbReference type="PANTHER" id="PTHR23354">
    <property type="entry name" value="NUCLEOLAR PROTEIN 7/ESTROGEN RECEPTOR COACTIVATOR-RELATED"/>
    <property type="match status" value="1"/>
</dbReference>
<organism evidence="6 7">
    <name type="scientific">Nitzschia inconspicua</name>
    <dbReference type="NCBI Taxonomy" id="303405"/>
    <lineage>
        <taxon>Eukaryota</taxon>
        <taxon>Sar</taxon>
        <taxon>Stramenopiles</taxon>
        <taxon>Ochrophyta</taxon>
        <taxon>Bacillariophyta</taxon>
        <taxon>Bacillariophyceae</taxon>
        <taxon>Bacillariophycidae</taxon>
        <taxon>Bacillariales</taxon>
        <taxon>Bacillariaceae</taxon>
        <taxon>Nitzschia</taxon>
    </lineage>
</organism>
<reference evidence="6" key="1">
    <citation type="journal article" date="2021" name="Sci. Rep.">
        <title>Diploid genomic architecture of Nitzschia inconspicua, an elite biomass production diatom.</title>
        <authorList>
            <person name="Oliver A."/>
            <person name="Podell S."/>
            <person name="Pinowska A."/>
            <person name="Traller J.C."/>
            <person name="Smith S.R."/>
            <person name="McClure R."/>
            <person name="Beliaev A."/>
            <person name="Bohutskyi P."/>
            <person name="Hill E.A."/>
            <person name="Rabines A."/>
            <person name="Zheng H."/>
            <person name="Allen L.Z."/>
            <person name="Kuo A."/>
            <person name="Grigoriev I.V."/>
            <person name="Allen A.E."/>
            <person name="Hazlebeck D."/>
            <person name="Allen E.E."/>
        </authorList>
    </citation>
    <scope>NUCLEOTIDE SEQUENCE</scope>
    <source>
        <strain evidence="6">Hildebrandi</strain>
    </source>
</reference>
<dbReference type="SMART" id="SM00584">
    <property type="entry name" value="TLDc"/>
    <property type="match status" value="1"/>
</dbReference>
<keyword evidence="7" id="KW-1185">Reference proteome</keyword>
<evidence type="ECO:0000259" key="5">
    <source>
        <dbReference type="PROSITE" id="PS51886"/>
    </source>
</evidence>
<dbReference type="OrthoDB" id="289228at2759"/>